<gene>
    <name evidence="2" type="ORF">F0P94_05080</name>
</gene>
<evidence type="ECO:0000313" key="3">
    <source>
        <dbReference type="Proteomes" id="UP000326570"/>
    </source>
</evidence>
<dbReference type="EMBL" id="VTWT01000002">
    <property type="protein sequence ID" value="KAA9340803.1"/>
    <property type="molecule type" value="Genomic_DNA"/>
</dbReference>
<accession>A0A5N1J1Z3</accession>
<dbReference type="AlphaFoldDB" id="A0A5N1J1Z3"/>
<evidence type="ECO:0000256" key="1">
    <source>
        <dbReference type="SAM" id="SignalP"/>
    </source>
</evidence>
<keyword evidence="1" id="KW-0732">Signal</keyword>
<protein>
    <submittedName>
        <fullName evidence="2">Uncharacterized protein</fullName>
    </submittedName>
</protein>
<sequence length="74" mass="8537">MRTLLLSLAILLTLPDFSGNFSGEGTKKFYIKSRKKIVYRGDKKIQRSVVKKFKPKTHMFIGEGRVNGLNRYTD</sequence>
<feature type="chain" id="PRO_5024787144" evidence="1">
    <location>
        <begin position="19"/>
        <end position="74"/>
    </location>
</feature>
<reference evidence="2 3" key="1">
    <citation type="submission" date="2019-09" db="EMBL/GenBank/DDBJ databases">
        <title>Genome sequence of Adhaeribacter sp. M2.</title>
        <authorList>
            <person name="Srinivasan S."/>
        </authorList>
    </citation>
    <scope>NUCLEOTIDE SEQUENCE [LARGE SCALE GENOMIC DNA]</scope>
    <source>
        <strain evidence="2 3">M2</strain>
    </source>
</reference>
<organism evidence="2 3">
    <name type="scientific">Adhaeribacter soli</name>
    <dbReference type="NCBI Taxonomy" id="2607655"/>
    <lineage>
        <taxon>Bacteria</taxon>
        <taxon>Pseudomonadati</taxon>
        <taxon>Bacteroidota</taxon>
        <taxon>Cytophagia</taxon>
        <taxon>Cytophagales</taxon>
        <taxon>Hymenobacteraceae</taxon>
        <taxon>Adhaeribacter</taxon>
    </lineage>
</organism>
<name>A0A5N1J1Z3_9BACT</name>
<keyword evidence="3" id="KW-1185">Reference proteome</keyword>
<evidence type="ECO:0000313" key="2">
    <source>
        <dbReference type="EMBL" id="KAA9340803.1"/>
    </source>
</evidence>
<dbReference type="Proteomes" id="UP000326570">
    <property type="component" value="Unassembled WGS sequence"/>
</dbReference>
<feature type="signal peptide" evidence="1">
    <location>
        <begin position="1"/>
        <end position="18"/>
    </location>
</feature>
<dbReference type="RefSeq" id="WP_150902730.1">
    <property type="nucleotide sequence ID" value="NZ_VTWT01000002.1"/>
</dbReference>
<proteinExistence type="predicted"/>
<comment type="caution">
    <text evidence="2">The sequence shown here is derived from an EMBL/GenBank/DDBJ whole genome shotgun (WGS) entry which is preliminary data.</text>
</comment>